<proteinExistence type="predicted"/>
<dbReference type="Proteomes" id="UP000012179">
    <property type="component" value="Chromosome"/>
</dbReference>
<keyword evidence="2" id="KW-1185">Reference proteome</keyword>
<dbReference type="KEGG" id="nlc:EBAPG3_013850"/>
<dbReference type="eggNOG" id="ENOG5032HHH">
    <property type="taxonomic scope" value="Bacteria"/>
</dbReference>
<sequence>MIAAEIIESAVLEGVRLDLTAEGQLHYSGDADVIAQWLPVIRENKPGILIKLRWERKRAELLAMLNASPDRHYSILVDNASIDPVIVAVGIRGISTFELEIPRKYYDGLALLELIEKHTGGKYANT</sequence>
<dbReference type="RefSeq" id="WP_004179749.1">
    <property type="nucleotide sequence ID" value="NZ_CP021106.3"/>
</dbReference>
<protein>
    <submittedName>
        <fullName evidence="1">Uncharacterized protein</fullName>
    </submittedName>
</protein>
<accession>A0A1W6SSH4</accession>
<reference evidence="1 2" key="1">
    <citation type="journal article" date="2015" name="Int. J. Syst. Evol. Microbiol.">
        <title>Nitrosospira lacus sp. nov., a psychrotolerant, ammonia-oxidizing bacterium from sandy lake sediment.</title>
        <authorList>
            <person name="Urakawa H."/>
            <person name="Garcia J.C."/>
            <person name="Nielsen J.L."/>
            <person name="Le V.Q."/>
            <person name="Kozlowski J.A."/>
            <person name="Stein L.Y."/>
            <person name="Lim C.K."/>
            <person name="Pommerening-Roser A."/>
            <person name="Martens-Habbena W."/>
            <person name="Stahl D.A."/>
            <person name="Klotz M.G."/>
        </authorList>
    </citation>
    <scope>NUCLEOTIDE SEQUENCE [LARGE SCALE GENOMIC DNA]</scope>
    <source>
        <strain evidence="1 2">APG3</strain>
    </source>
</reference>
<dbReference type="EMBL" id="CP021106">
    <property type="protein sequence ID" value="ARO88764.1"/>
    <property type="molecule type" value="Genomic_DNA"/>
</dbReference>
<dbReference type="OrthoDB" id="8548146at2"/>
<gene>
    <name evidence="1" type="ORF">EBAPG3_013850</name>
</gene>
<evidence type="ECO:0000313" key="1">
    <source>
        <dbReference type="EMBL" id="ARO88764.1"/>
    </source>
</evidence>
<organism evidence="1 2">
    <name type="scientific">Nitrosospira lacus</name>
    <dbReference type="NCBI Taxonomy" id="1288494"/>
    <lineage>
        <taxon>Bacteria</taxon>
        <taxon>Pseudomonadati</taxon>
        <taxon>Pseudomonadota</taxon>
        <taxon>Betaproteobacteria</taxon>
        <taxon>Nitrosomonadales</taxon>
        <taxon>Nitrosomonadaceae</taxon>
        <taxon>Nitrosospira</taxon>
    </lineage>
</organism>
<name>A0A1W6SSH4_9PROT</name>
<evidence type="ECO:0000313" key="2">
    <source>
        <dbReference type="Proteomes" id="UP000012179"/>
    </source>
</evidence>
<dbReference type="AlphaFoldDB" id="A0A1W6SSH4"/>